<dbReference type="InterPro" id="IPR051094">
    <property type="entry name" value="Diverse_Catalytic_Enzymes"/>
</dbReference>
<evidence type="ECO:0000256" key="3">
    <source>
        <dbReference type="ARBA" id="ARBA00022741"/>
    </source>
</evidence>
<dbReference type="GO" id="GO:0000166">
    <property type="term" value="F:nucleotide binding"/>
    <property type="evidence" value="ECO:0007669"/>
    <property type="project" value="UniProtKB-KW"/>
</dbReference>
<comment type="caution">
    <text evidence="8">The sequence shown here is derived from an EMBL/GenBank/DDBJ whole genome shotgun (WGS) entry which is preliminary data.</text>
</comment>
<organism evidence="8 9">
    <name type="scientific">Gordonibacter pamelaeae</name>
    <dbReference type="NCBI Taxonomy" id="471189"/>
    <lineage>
        <taxon>Bacteria</taxon>
        <taxon>Bacillati</taxon>
        <taxon>Actinomycetota</taxon>
        <taxon>Coriobacteriia</taxon>
        <taxon>Eggerthellales</taxon>
        <taxon>Eggerthellaceae</taxon>
        <taxon>Gordonibacter</taxon>
    </lineage>
</organism>
<evidence type="ECO:0000256" key="2">
    <source>
        <dbReference type="ARBA" id="ARBA00022723"/>
    </source>
</evidence>
<dbReference type="GO" id="GO:0046872">
    <property type="term" value="F:metal ion binding"/>
    <property type="evidence" value="ECO:0007669"/>
    <property type="project" value="UniProtKB-KW"/>
</dbReference>
<proteinExistence type="predicted"/>
<sequence>MSGEDEAGCCADALSDAFLEARERDLRERLGRRRYEHTLGVAGTAARLARAYGVDERKARLAGLLHDWDKGYDDAGIRARVEELGLAVDPYVFEEMPWLLHGPTAAAALARAFPCLPRDVVQAIARHTAGAVGMTDLDMVVYVADALEPGRDYAGLDEIRALAGQVPLEELYLATFRHVFLNLVERRKRIHPQSIEIWNYYLARSHDAADERKGRKGTA</sequence>
<comment type="catalytic activity">
    <reaction evidence="6">
        <text>P(1),P(4)-bis(5'-adenosyl) tetraphosphate + H2O = 2 ADP + 2 H(+)</text>
        <dbReference type="Rhea" id="RHEA:24252"/>
        <dbReference type="ChEBI" id="CHEBI:15377"/>
        <dbReference type="ChEBI" id="CHEBI:15378"/>
        <dbReference type="ChEBI" id="CHEBI:58141"/>
        <dbReference type="ChEBI" id="CHEBI:456216"/>
        <dbReference type="EC" id="3.6.1.41"/>
    </reaction>
</comment>
<keyword evidence="5" id="KW-0408">Iron</keyword>
<accession>A0A369M1B6</accession>
<keyword evidence="9" id="KW-1185">Reference proteome</keyword>
<dbReference type="SMART" id="SM00471">
    <property type="entry name" value="HDc"/>
    <property type="match status" value="1"/>
</dbReference>
<dbReference type="EC" id="3.6.1.41" evidence="1"/>
<evidence type="ECO:0000259" key="7">
    <source>
        <dbReference type="PROSITE" id="PS51831"/>
    </source>
</evidence>
<dbReference type="RefSeq" id="WP_114568595.1">
    <property type="nucleotide sequence ID" value="NZ_CABMMS010000003.1"/>
</dbReference>
<dbReference type="OrthoDB" id="3172589at2"/>
<dbReference type="InterPro" id="IPR005249">
    <property type="entry name" value="YqeK"/>
</dbReference>
<dbReference type="NCBIfam" id="TIGR00488">
    <property type="entry name" value="bis(5'-nucleosyl)-tetraphosphatase (symmetrical) YqeK"/>
    <property type="match status" value="1"/>
</dbReference>
<keyword evidence="4" id="KW-0378">Hydrolase</keyword>
<dbReference type="CDD" id="cd00077">
    <property type="entry name" value="HDc"/>
    <property type="match status" value="1"/>
</dbReference>
<evidence type="ECO:0000256" key="6">
    <source>
        <dbReference type="ARBA" id="ARBA00049417"/>
    </source>
</evidence>
<dbReference type="InterPro" id="IPR006674">
    <property type="entry name" value="HD_domain"/>
</dbReference>
<name>A0A369M1B6_9ACTN</name>
<dbReference type="PROSITE" id="PS51831">
    <property type="entry name" value="HD"/>
    <property type="match status" value="1"/>
</dbReference>
<dbReference type="Proteomes" id="UP000254000">
    <property type="component" value="Unassembled WGS sequence"/>
</dbReference>
<keyword evidence="3" id="KW-0547">Nucleotide-binding</keyword>
<keyword evidence="2" id="KW-0479">Metal-binding</keyword>
<evidence type="ECO:0000313" key="9">
    <source>
        <dbReference type="Proteomes" id="UP000254000"/>
    </source>
</evidence>
<dbReference type="GeneID" id="78359112"/>
<evidence type="ECO:0000256" key="1">
    <source>
        <dbReference type="ARBA" id="ARBA00012506"/>
    </source>
</evidence>
<dbReference type="PANTHER" id="PTHR35795:SF1">
    <property type="entry name" value="BIS(5'-NUCLEOSYL)-TETRAPHOSPHATASE, SYMMETRICAL"/>
    <property type="match status" value="1"/>
</dbReference>
<dbReference type="InterPro" id="IPR003607">
    <property type="entry name" value="HD/PDEase_dom"/>
</dbReference>
<gene>
    <name evidence="8" type="ORF">C1877_05230</name>
</gene>
<dbReference type="PANTHER" id="PTHR35795">
    <property type="entry name" value="SLR1885 PROTEIN"/>
    <property type="match status" value="1"/>
</dbReference>
<evidence type="ECO:0000256" key="4">
    <source>
        <dbReference type="ARBA" id="ARBA00022801"/>
    </source>
</evidence>
<dbReference type="EMBL" id="PPTS01000003">
    <property type="protein sequence ID" value="RDB65541.1"/>
    <property type="molecule type" value="Genomic_DNA"/>
</dbReference>
<feature type="domain" description="HD" evidence="7">
    <location>
        <begin position="34"/>
        <end position="150"/>
    </location>
</feature>
<evidence type="ECO:0000313" key="8">
    <source>
        <dbReference type="EMBL" id="RDB65541.1"/>
    </source>
</evidence>
<dbReference type="GO" id="GO:0008803">
    <property type="term" value="F:bis(5'-nucleosyl)-tetraphosphatase (symmetrical) activity"/>
    <property type="evidence" value="ECO:0007669"/>
    <property type="project" value="UniProtKB-EC"/>
</dbReference>
<dbReference type="SUPFAM" id="SSF109604">
    <property type="entry name" value="HD-domain/PDEase-like"/>
    <property type="match status" value="1"/>
</dbReference>
<dbReference type="NCBIfam" id="TIGR00277">
    <property type="entry name" value="HDIG"/>
    <property type="match status" value="1"/>
</dbReference>
<dbReference type="Pfam" id="PF01966">
    <property type="entry name" value="HD"/>
    <property type="match status" value="1"/>
</dbReference>
<evidence type="ECO:0000256" key="5">
    <source>
        <dbReference type="ARBA" id="ARBA00023004"/>
    </source>
</evidence>
<reference evidence="8 9" key="1">
    <citation type="journal article" date="2018" name="Elife">
        <title>Discovery and characterization of a prevalent human gut bacterial enzyme sufficient for the inactivation of a family of plant toxins.</title>
        <authorList>
            <person name="Koppel N."/>
            <person name="Bisanz J.E."/>
            <person name="Pandelia M.E."/>
            <person name="Turnbaugh P.J."/>
            <person name="Balskus E.P."/>
        </authorList>
    </citation>
    <scope>NUCLEOTIDE SEQUENCE [LARGE SCALE GENOMIC DNA]</scope>
    <source>
        <strain evidence="8 9">3C</strain>
    </source>
</reference>
<protein>
    <recommendedName>
        <fullName evidence="1">bis(5'-nucleosyl)-tetraphosphatase (symmetrical)</fullName>
        <ecNumber evidence="1">3.6.1.41</ecNumber>
    </recommendedName>
</protein>
<dbReference type="AlphaFoldDB" id="A0A369M1B6"/>
<dbReference type="InterPro" id="IPR006675">
    <property type="entry name" value="HDIG_dom"/>
</dbReference>
<dbReference type="Gene3D" id="1.10.3210.10">
    <property type="entry name" value="Hypothetical protein af1432"/>
    <property type="match status" value="1"/>
</dbReference>